<dbReference type="InterPro" id="IPR050338">
    <property type="entry name" value="DisA"/>
</dbReference>
<evidence type="ECO:0000313" key="13">
    <source>
        <dbReference type="EMBL" id="CAA9587450.1"/>
    </source>
</evidence>
<dbReference type="GO" id="GO:0004016">
    <property type="term" value="F:adenylate cyclase activity"/>
    <property type="evidence" value="ECO:0007669"/>
    <property type="project" value="UniProtKB-UniRule"/>
</dbReference>
<feature type="compositionally biased region" description="Basic residues" evidence="11">
    <location>
        <begin position="267"/>
        <end position="277"/>
    </location>
</feature>
<keyword evidence="5 10" id="KW-0548">Nucleotidyltransferase</keyword>
<evidence type="ECO:0000256" key="1">
    <source>
        <dbReference type="ARBA" id="ARBA00000877"/>
    </source>
</evidence>
<dbReference type="InterPro" id="IPR034701">
    <property type="entry name" value="CdaA"/>
</dbReference>
<keyword evidence="9 10" id="KW-0472">Membrane</keyword>
<dbReference type="GO" id="GO:0106408">
    <property type="term" value="F:diadenylate cyclase activity"/>
    <property type="evidence" value="ECO:0007669"/>
    <property type="project" value="UniProtKB-EC"/>
</dbReference>
<dbReference type="EMBL" id="CADCWN010000327">
    <property type="protein sequence ID" value="CAA9587450.1"/>
    <property type="molecule type" value="Genomic_DNA"/>
</dbReference>
<comment type="function">
    <text evidence="10">Catalyzes the condensation of 2 ATP molecules into cyclic di-AMP (c-di-AMP), a second messenger used to regulate differing processes in different bacteria.</text>
</comment>
<dbReference type="EC" id="2.7.7.85" evidence="10"/>
<keyword evidence="3 10" id="KW-0808">Transferase</keyword>
<comment type="similarity">
    <text evidence="10">Belongs to the adenylate cyclase family. DacA/CdaA subfamily.</text>
</comment>
<evidence type="ECO:0000256" key="5">
    <source>
        <dbReference type="ARBA" id="ARBA00022695"/>
    </source>
</evidence>
<dbReference type="GO" id="GO:0005524">
    <property type="term" value="F:ATP binding"/>
    <property type="evidence" value="ECO:0007669"/>
    <property type="project" value="UniProtKB-UniRule"/>
</dbReference>
<dbReference type="HAMAP" id="MF_01499">
    <property type="entry name" value="DacA"/>
    <property type="match status" value="1"/>
</dbReference>
<dbReference type="Pfam" id="PF02457">
    <property type="entry name" value="DAC"/>
    <property type="match status" value="1"/>
</dbReference>
<dbReference type="InterPro" id="IPR003390">
    <property type="entry name" value="DNA_integrity_scan_DisA_N"/>
</dbReference>
<dbReference type="AlphaFoldDB" id="A0A6J4VT92"/>
<feature type="transmembrane region" description="Helical" evidence="10">
    <location>
        <begin position="40"/>
        <end position="60"/>
    </location>
</feature>
<dbReference type="InterPro" id="IPR045585">
    <property type="entry name" value="CdaA_N"/>
</dbReference>
<evidence type="ECO:0000256" key="11">
    <source>
        <dbReference type="SAM" id="MobiDB-lite"/>
    </source>
</evidence>
<evidence type="ECO:0000256" key="2">
    <source>
        <dbReference type="ARBA" id="ARBA00022475"/>
    </source>
</evidence>
<feature type="region of interest" description="Disordered" evidence="11">
    <location>
        <begin position="256"/>
        <end position="277"/>
    </location>
</feature>
<dbReference type="PIRSF" id="PIRSF004793">
    <property type="entry name" value="UCP004793"/>
    <property type="match status" value="1"/>
</dbReference>
<evidence type="ECO:0000256" key="3">
    <source>
        <dbReference type="ARBA" id="ARBA00022679"/>
    </source>
</evidence>
<dbReference type="NCBIfam" id="TIGR00159">
    <property type="entry name" value="diadenylate cyclase CdaA"/>
    <property type="match status" value="1"/>
</dbReference>
<dbReference type="InterPro" id="IPR036888">
    <property type="entry name" value="DNA_integrity_DisA_N_sf"/>
</dbReference>
<evidence type="ECO:0000256" key="9">
    <source>
        <dbReference type="ARBA" id="ARBA00023136"/>
    </source>
</evidence>
<dbReference type="SUPFAM" id="SSF143597">
    <property type="entry name" value="YojJ-like"/>
    <property type="match status" value="1"/>
</dbReference>
<dbReference type="PROSITE" id="PS51794">
    <property type="entry name" value="DAC"/>
    <property type="match status" value="1"/>
</dbReference>
<keyword evidence="8 10" id="KW-1133">Transmembrane helix</keyword>
<feature type="domain" description="DAC" evidence="12">
    <location>
        <begin position="84"/>
        <end position="246"/>
    </location>
</feature>
<keyword evidence="7 10" id="KW-0067">ATP-binding</keyword>
<comment type="subunit">
    <text evidence="10">Probably a homodimer.</text>
</comment>
<organism evidence="13">
    <name type="scientific">uncultured Thermomicrobiales bacterium</name>
    <dbReference type="NCBI Taxonomy" id="1645740"/>
    <lineage>
        <taxon>Bacteria</taxon>
        <taxon>Pseudomonadati</taxon>
        <taxon>Thermomicrobiota</taxon>
        <taxon>Thermomicrobia</taxon>
        <taxon>Thermomicrobiales</taxon>
        <taxon>environmental samples</taxon>
    </lineage>
</organism>
<reference evidence="13" key="1">
    <citation type="submission" date="2020-02" db="EMBL/GenBank/DDBJ databases">
        <authorList>
            <person name="Meier V. D."/>
        </authorList>
    </citation>
    <scope>NUCLEOTIDE SEQUENCE</scope>
    <source>
        <strain evidence="13">AVDCRST_MAG18</strain>
    </source>
</reference>
<comment type="catalytic activity">
    <reaction evidence="1 10">
        <text>2 ATP = 3',3'-c-di-AMP + 2 diphosphate</text>
        <dbReference type="Rhea" id="RHEA:35655"/>
        <dbReference type="ChEBI" id="CHEBI:30616"/>
        <dbReference type="ChEBI" id="CHEBI:33019"/>
        <dbReference type="ChEBI" id="CHEBI:71500"/>
        <dbReference type="EC" id="2.7.7.85"/>
    </reaction>
</comment>
<dbReference type="Gene3D" id="3.40.1700.10">
    <property type="entry name" value="DNA integrity scanning protein, DisA, N-terminal domain"/>
    <property type="match status" value="1"/>
</dbReference>
<evidence type="ECO:0000256" key="10">
    <source>
        <dbReference type="HAMAP-Rule" id="MF_01499"/>
    </source>
</evidence>
<dbReference type="PANTHER" id="PTHR34185">
    <property type="entry name" value="DIADENYLATE CYCLASE"/>
    <property type="match status" value="1"/>
</dbReference>
<evidence type="ECO:0000256" key="4">
    <source>
        <dbReference type="ARBA" id="ARBA00022692"/>
    </source>
</evidence>
<evidence type="ECO:0000256" key="8">
    <source>
        <dbReference type="ARBA" id="ARBA00022989"/>
    </source>
</evidence>
<evidence type="ECO:0000256" key="6">
    <source>
        <dbReference type="ARBA" id="ARBA00022741"/>
    </source>
</evidence>
<name>A0A6J4VT92_9BACT</name>
<sequence>MPDLFWLATRLNLAAALDIVVVAAIFFWLLTIAQGTRAVPLIRGAIILIVLLVLISTILPLNALRYVLRSALPALLLAIPIIFQPELRRALEQLGHTGNWVSLPFVNTEHPHPGAAAIEEMVTACVSLGRQRIGALIAVERETGLQEYADKGVRLDATLTRQLLINIFFKNSPLHDGAVIVRADRIVAARCIMPLSEGELPGSFGTRHRAALGISEESDAVAVIVSEQTGGISLAHDGQIDRDLTGDQLRASLLSLLEPPPPDEHQRRRGLLPRTRG</sequence>
<dbReference type="FunFam" id="3.40.1700.10:FF:000002">
    <property type="entry name" value="Diadenylate cyclase"/>
    <property type="match status" value="1"/>
</dbReference>
<dbReference type="PANTHER" id="PTHR34185:SF1">
    <property type="entry name" value="DIADENYLATE CYCLASE"/>
    <property type="match status" value="1"/>
</dbReference>
<keyword evidence="6 10" id="KW-0547">Nucleotide-binding</keyword>
<evidence type="ECO:0000256" key="7">
    <source>
        <dbReference type="ARBA" id="ARBA00022840"/>
    </source>
</evidence>
<keyword evidence="4 10" id="KW-0812">Transmembrane</keyword>
<proteinExistence type="inferred from homology"/>
<accession>A0A6J4VT92</accession>
<dbReference type="Pfam" id="PF19293">
    <property type="entry name" value="CdaA_N"/>
    <property type="match status" value="1"/>
</dbReference>
<dbReference type="InterPro" id="IPR014046">
    <property type="entry name" value="C-di-AMP_synthase"/>
</dbReference>
<dbReference type="GO" id="GO:0006171">
    <property type="term" value="P:cAMP biosynthetic process"/>
    <property type="evidence" value="ECO:0007669"/>
    <property type="project" value="InterPro"/>
</dbReference>
<evidence type="ECO:0000259" key="12">
    <source>
        <dbReference type="PROSITE" id="PS51794"/>
    </source>
</evidence>
<feature type="transmembrane region" description="Helical" evidence="10">
    <location>
        <begin position="12"/>
        <end position="33"/>
    </location>
</feature>
<keyword evidence="2 10" id="KW-1003">Cell membrane</keyword>
<comment type="caution">
    <text evidence="10">Lacks conserved residue(s) required for the propagation of feature annotation.</text>
</comment>
<gene>
    <name evidence="10" type="primary">dacA</name>
    <name evidence="13" type="ORF">AVDCRST_MAG18-4135</name>
</gene>
<protein>
    <recommendedName>
        <fullName evidence="10">Diadenylate cyclase</fullName>
        <shortName evidence="10">DAC</shortName>
        <ecNumber evidence="10">2.7.7.85</ecNumber>
    </recommendedName>
    <alternativeName>
        <fullName evidence="10">Cyclic-di-AMP synthase</fullName>
        <shortName evidence="10">c-di-AMP synthase</shortName>
    </alternativeName>
</protein>